<organism evidence="1">
    <name type="scientific">Rhizophora mucronata</name>
    <name type="common">Asiatic mangrove</name>
    <dbReference type="NCBI Taxonomy" id="61149"/>
    <lineage>
        <taxon>Eukaryota</taxon>
        <taxon>Viridiplantae</taxon>
        <taxon>Streptophyta</taxon>
        <taxon>Embryophyta</taxon>
        <taxon>Tracheophyta</taxon>
        <taxon>Spermatophyta</taxon>
        <taxon>Magnoliopsida</taxon>
        <taxon>eudicotyledons</taxon>
        <taxon>Gunneridae</taxon>
        <taxon>Pentapetalae</taxon>
        <taxon>rosids</taxon>
        <taxon>fabids</taxon>
        <taxon>Malpighiales</taxon>
        <taxon>Rhizophoraceae</taxon>
        <taxon>Rhizophora</taxon>
    </lineage>
</organism>
<evidence type="ECO:0000313" key="1">
    <source>
        <dbReference type="EMBL" id="MBX37088.1"/>
    </source>
</evidence>
<name>A0A2P2N3P2_RHIMU</name>
<dbReference type="AlphaFoldDB" id="A0A2P2N3P2"/>
<reference evidence="1" key="1">
    <citation type="submission" date="2018-02" db="EMBL/GenBank/DDBJ databases">
        <title>Rhizophora mucronata_Transcriptome.</title>
        <authorList>
            <person name="Meera S.P."/>
            <person name="Sreeshan A."/>
            <person name="Augustine A."/>
        </authorList>
    </citation>
    <scope>NUCLEOTIDE SEQUENCE</scope>
    <source>
        <tissue evidence="1">Leaf</tissue>
    </source>
</reference>
<sequence>MASSVDFMNDVHHFLKLLIHSYGNYCEEDMLK</sequence>
<proteinExistence type="predicted"/>
<dbReference type="EMBL" id="GGEC01056604">
    <property type="protein sequence ID" value="MBX37088.1"/>
    <property type="molecule type" value="Transcribed_RNA"/>
</dbReference>
<accession>A0A2P2N3P2</accession>
<protein>
    <submittedName>
        <fullName evidence="1">Uncharacterized protein</fullName>
    </submittedName>
</protein>